<feature type="compositionally biased region" description="Low complexity" evidence="1">
    <location>
        <begin position="207"/>
        <end position="217"/>
    </location>
</feature>
<dbReference type="CDD" id="cd12797">
    <property type="entry name" value="M23_peptidase"/>
    <property type="match status" value="1"/>
</dbReference>
<comment type="caution">
    <text evidence="4">The sequence shown here is derived from an EMBL/GenBank/DDBJ whole genome shotgun (WGS) entry which is preliminary data.</text>
</comment>
<evidence type="ECO:0000256" key="1">
    <source>
        <dbReference type="SAM" id="MobiDB-lite"/>
    </source>
</evidence>
<dbReference type="RefSeq" id="WP_377505853.1">
    <property type="nucleotide sequence ID" value="NZ_JBHSQS010000002.1"/>
</dbReference>
<proteinExistence type="predicted"/>
<dbReference type="InterPro" id="IPR016047">
    <property type="entry name" value="M23ase_b-sheet_dom"/>
</dbReference>
<dbReference type="InterPro" id="IPR011055">
    <property type="entry name" value="Dup_hybrid_motif"/>
</dbReference>
<dbReference type="PANTHER" id="PTHR21666">
    <property type="entry name" value="PEPTIDASE-RELATED"/>
    <property type="match status" value="1"/>
</dbReference>
<dbReference type="GO" id="GO:0016787">
    <property type="term" value="F:hydrolase activity"/>
    <property type="evidence" value="ECO:0007669"/>
    <property type="project" value="UniProtKB-KW"/>
</dbReference>
<dbReference type="Proteomes" id="UP001596226">
    <property type="component" value="Unassembled WGS sequence"/>
</dbReference>
<keyword evidence="2" id="KW-0732">Signal</keyword>
<evidence type="ECO:0000313" key="4">
    <source>
        <dbReference type="EMBL" id="MFC5922655.1"/>
    </source>
</evidence>
<feature type="compositionally biased region" description="Polar residues" evidence="1">
    <location>
        <begin position="189"/>
        <end position="201"/>
    </location>
</feature>
<feature type="region of interest" description="Disordered" evidence="1">
    <location>
        <begin position="186"/>
        <end position="219"/>
    </location>
</feature>
<evidence type="ECO:0000259" key="3">
    <source>
        <dbReference type="Pfam" id="PF01551"/>
    </source>
</evidence>
<feature type="chain" id="PRO_5046007127" evidence="2">
    <location>
        <begin position="34"/>
        <end position="235"/>
    </location>
</feature>
<name>A0ABW1GZ23_9ACTN</name>
<evidence type="ECO:0000313" key="5">
    <source>
        <dbReference type="Proteomes" id="UP001596226"/>
    </source>
</evidence>
<feature type="signal peptide" evidence="2">
    <location>
        <begin position="1"/>
        <end position="33"/>
    </location>
</feature>
<organism evidence="4 5">
    <name type="scientific">Micromonospora vulcania</name>
    <dbReference type="NCBI Taxonomy" id="1441873"/>
    <lineage>
        <taxon>Bacteria</taxon>
        <taxon>Bacillati</taxon>
        <taxon>Actinomycetota</taxon>
        <taxon>Actinomycetes</taxon>
        <taxon>Micromonosporales</taxon>
        <taxon>Micromonosporaceae</taxon>
        <taxon>Micromonospora</taxon>
    </lineage>
</organism>
<reference evidence="5" key="1">
    <citation type="journal article" date="2019" name="Int. J. Syst. Evol. Microbiol.">
        <title>The Global Catalogue of Microorganisms (GCM) 10K type strain sequencing project: providing services to taxonomists for standard genome sequencing and annotation.</title>
        <authorList>
            <consortium name="The Broad Institute Genomics Platform"/>
            <consortium name="The Broad Institute Genome Sequencing Center for Infectious Disease"/>
            <person name="Wu L."/>
            <person name="Ma J."/>
        </authorList>
    </citation>
    <scope>NUCLEOTIDE SEQUENCE [LARGE SCALE GENOMIC DNA]</scope>
    <source>
        <strain evidence="5">CGMCC 4.7144</strain>
    </source>
</reference>
<keyword evidence="4" id="KW-0378">Hydrolase</keyword>
<dbReference type="Pfam" id="PF01551">
    <property type="entry name" value="Peptidase_M23"/>
    <property type="match status" value="1"/>
</dbReference>
<feature type="domain" description="M23ase beta-sheet core" evidence="3">
    <location>
        <begin position="75"/>
        <end position="172"/>
    </location>
</feature>
<accession>A0ABW1GZ23</accession>
<keyword evidence="5" id="KW-1185">Reference proteome</keyword>
<dbReference type="SUPFAM" id="SSF51261">
    <property type="entry name" value="Duplicated hybrid motif"/>
    <property type="match status" value="1"/>
</dbReference>
<dbReference type="EC" id="3.4.24.-" evidence="4"/>
<protein>
    <submittedName>
        <fullName evidence="4">M23 family metallopeptidase</fullName>
        <ecNumber evidence="4">3.4.24.-</ecNumber>
    </submittedName>
</protein>
<dbReference type="InterPro" id="IPR050570">
    <property type="entry name" value="Cell_wall_metabolism_enzyme"/>
</dbReference>
<sequence>MALPLHRRLAAVAVSAVTAGAGFTVVVASPATAAGPRPLFQLPVTCQETWRLATYEGHDDYDIDMTPTRGEAWYRPILASYGGTVIRSGIDGTLGGRTPSNPNGPPGTGGGYYVKIDHGSGWQTLYLHMVEPPMVTVGQRVTIGQQLGKVGSTGKSSGPHLHFEQQRDGAKIESWFNGVRSGITHDNSDYSVTRKSNNCGDQSAPPGGTDVSDVSGDGHADVLATKPDGTLWYYP</sequence>
<dbReference type="Gene3D" id="2.70.70.10">
    <property type="entry name" value="Glucose Permease (Domain IIA)"/>
    <property type="match status" value="1"/>
</dbReference>
<dbReference type="PANTHER" id="PTHR21666:SF270">
    <property type="entry name" value="MUREIN HYDROLASE ACTIVATOR ENVC"/>
    <property type="match status" value="1"/>
</dbReference>
<dbReference type="EMBL" id="JBHSQS010000002">
    <property type="protein sequence ID" value="MFC5922655.1"/>
    <property type="molecule type" value="Genomic_DNA"/>
</dbReference>
<gene>
    <name evidence="4" type="ORF">ACFQGL_04775</name>
</gene>
<evidence type="ECO:0000256" key="2">
    <source>
        <dbReference type="SAM" id="SignalP"/>
    </source>
</evidence>
<feature type="non-terminal residue" evidence="4">
    <location>
        <position position="235"/>
    </location>
</feature>